<evidence type="ECO:0008006" key="5">
    <source>
        <dbReference type="Google" id="ProtNLM"/>
    </source>
</evidence>
<feature type="region of interest" description="Disordered" evidence="1">
    <location>
        <begin position="440"/>
        <end position="461"/>
    </location>
</feature>
<keyword evidence="2" id="KW-0732">Signal</keyword>
<feature type="region of interest" description="Disordered" evidence="1">
    <location>
        <begin position="257"/>
        <end position="290"/>
    </location>
</feature>
<dbReference type="Proteomes" id="UP001057375">
    <property type="component" value="Unassembled WGS sequence"/>
</dbReference>
<accession>A0ABQ5JV02</accession>
<reference evidence="3" key="1">
    <citation type="submission" date="2022-03" db="EMBL/GenBank/DDBJ databases">
        <title>Draft genome sequence of Aduncisulcus paluster, a free-living microaerophilic Fornicata.</title>
        <authorList>
            <person name="Yuyama I."/>
            <person name="Kume K."/>
            <person name="Tamura T."/>
            <person name="Inagaki Y."/>
            <person name="Hashimoto T."/>
        </authorList>
    </citation>
    <scope>NUCLEOTIDE SEQUENCE</scope>
    <source>
        <strain evidence="3">NY0171</strain>
    </source>
</reference>
<keyword evidence="4" id="KW-1185">Reference proteome</keyword>
<protein>
    <recommendedName>
        <fullName evidence="5">cDENN domain-containing protein</fullName>
    </recommendedName>
</protein>
<feature type="region of interest" description="Disordered" evidence="1">
    <location>
        <begin position="387"/>
        <end position="421"/>
    </location>
</feature>
<feature type="compositionally biased region" description="Basic and acidic residues" evidence="1">
    <location>
        <begin position="387"/>
        <end position="399"/>
    </location>
</feature>
<sequence length="637" mass="70262">MGRPLLVYSPSVCVVSQLVMAFATLCEGLAPYGGKVIPFLPVSSPLVTDLLIKRKGKKKIDSTSGADDPDSPTLSDLYGVDITKTMIGVTNPFFLKFSHLWPNILKIESDGSVAFTCNRSQKHFISPDSSIMSILHKCINVRNVYKSMFPVFAFQELHEEKDEFLGVYPLIEGSSSKKSKISAPDDMTSSVLVSLTASTFQSNPTHALSIPFPSPCGIEIVSSQSTMDACLGEISGTPHVLSQEEEEEDPIVMHDARETRSRSEVLHKSPQALPQRSYKSSSYSFSPKSPPFLPPPPPAHLCSCVFISHVRAIMDEILAPFNILFRPQLRIGGGNVQELFMQRALSPSFRRKNLDKRQRKEEDLRKKIQRKQEKLIFKEKKKLEKLAKKEKKKQEKIETSDSLPGSGESIPPLESAFKPSSKSISADMTSISSSISSSTVSTQMSSPLSSQTSPVSFTPSSSASSSSILGSFSPLSLRIYPQALLPFISQYALGRVTLGGQILPSSSSSSYPPPSLTPILRFSSPAKRVAFFNEFVLSENISYLLQIRPKIVSTSLEALRREARVNFDIKSGILAMEASGERDLITGLYCSVLQIRAKARREHDSVLIQAMNNHLVVIKEHMTEKERALLLPLDSMI</sequence>
<feature type="signal peptide" evidence="2">
    <location>
        <begin position="1"/>
        <end position="28"/>
    </location>
</feature>
<dbReference type="EMBL" id="BQXS01011919">
    <property type="protein sequence ID" value="GKT18168.1"/>
    <property type="molecule type" value="Genomic_DNA"/>
</dbReference>
<evidence type="ECO:0000313" key="4">
    <source>
        <dbReference type="Proteomes" id="UP001057375"/>
    </source>
</evidence>
<feature type="compositionally biased region" description="Low complexity" evidence="1">
    <location>
        <begin position="277"/>
        <end position="287"/>
    </location>
</feature>
<evidence type="ECO:0000256" key="2">
    <source>
        <dbReference type="SAM" id="SignalP"/>
    </source>
</evidence>
<feature type="chain" id="PRO_5046259621" description="cDENN domain-containing protein" evidence="2">
    <location>
        <begin position="29"/>
        <end position="637"/>
    </location>
</feature>
<gene>
    <name evidence="3" type="ORF">ADUPG1_011252</name>
</gene>
<name>A0ABQ5JV02_9EUKA</name>
<feature type="compositionally biased region" description="Basic and acidic residues" evidence="1">
    <location>
        <begin position="257"/>
        <end position="267"/>
    </location>
</feature>
<proteinExistence type="predicted"/>
<evidence type="ECO:0000256" key="1">
    <source>
        <dbReference type="SAM" id="MobiDB-lite"/>
    </source>
</evidence>
<organism evidence="3 4">
    <name type="scientific">Aduncisulcus paluster</name>
    <dbReference type="NCBI Taxonomy" id="2918883"/>
    <lineage>
        <taxon>Eukaryota</taxon>
        <taxon>Metamonada</taxon>
        <taxon>Carpediemonas-like organisms</taxon>
        <taxon>Aduncisulcus</taxon>
    </lineage>
</organism>
<evidence type="ECO:0000313" key="3">
    <source>
        <dbReference type="EMBL" id="GKT18168.1"/>
    </source>
</evidence>
<comment type="caution">
    <text evidence="3">The sequence shown here is derived from an EMBL/GenBank/DDBJ whole genome shotgun (WGS) entry which is preliminary data.</text>
</comment>